<evidence type="ECO:0000313" key="3">
    <source>
        <dbReference type="Proteomes" id="UP000799778"/>
    </source>
</evidence>
<dbReference type="EMBL" id="ML978066">
    <property type="protein sequence ID" value="KAF2020564.1"/>
    <property type="molecule type" value="Genomic_DNA"/>
</dbReference>
<reference evidence="2" key="1">
    <citation type="journal article" date="2020" name="Stud. Mycol.">
        <title>101 Dothideomycetes genomes: a test case for predicting lifestyles and emergence of pathogens.</title>
        <authorList>
            <person name="Haridas S."/>
            <person name="Albert R."/>
            <person name="Binder M."/>
            <person name="Bloem J."/>
            <person name="Labutti K."/>
            <person name="Salamov A."/>
            <person name="Andreopoulos B."/>
            <person name="Baker S."/>
            <person name="Barry K."/>
            <person name="Bills G."/>
            <person name="Bluhm B."/>
            <person name="Cannon C."/>
            <person name="Castanera R."/>
            <person name="Culley D."/>
            <person name="Daum C."/>
            <person name="Ezra D."/>
            <person name="Gonzalez J."/>
            <person name="Henrissat B."/>
            <person name="Kuo A."/>
            <person name="Liang C."/>
            <person name="Lipzen A."/>
            <person name="Lutzoni F."/>
            <person name="Magnuson J."/>
            <person name="Mondo S."/>
            <person name="Nolan M."/>
            <person name="Ohm R."/>
            <person name="Pangilinan J."/>
            <person name="Park H.-J."/>
            <person name="Ramirez L."/>
            <person name="Alfaro M."/>
            <person name="Sun H."/>
            <person name="Tritt A."/>
            <person name="Yoshinaga Y."/>
            <person name="Zwiers L.-H."/>
            <person name="Turgeon B."/>
            <person name="Goodwin S."/>
            <person name="Spatafora J."/>
            <person name="Crous P."/>
            <person name="Grigoriev I."/>
        </authorList>
    </citation>
    <scope>NUCLEOTIDE SEQUENCE</scope>
    <source>
        <strain evidence="2">CBS 175.79</strain>
    </source>
</reference>
<sequence length="113" mass="11930">MRFFVLAAGLAIPALAMPEPVSGGLSLGARDTVKLNQYRSMDDCNNDRNILYHAAPVSGRCYDIDGQTGAFFINTGGFQGSKLYTGSGCNGNTLGVSGGSCIARAQWNSFRLS</sequence>
<organism evidence="2 3">
    <name type="scientific">Aaosphaeria arxii CBS 175.79</name>
    <dbReference type="NCBI Taxonomy" id="1450172"/>
    <lineage>
        <taxon>Eukaryota</taxon>
        <taxon>Fungi</taxon>
        <taxon>Dikarya</taxon>
        <taxon>Ascomycota</taxon>
        <taxon>Pezizomycotina</taxon>
        <taxon>Dothideomycetes</taxon>
        <taxon>Pleosporomycetidae</taxon>
        <taxon>Pleosporales</taxon>
        <taxon>Pleosporales incertae sedis</taxon>
        <taxon>Aaosphaeria</taxon>
    </lineage>
</organism>
<evidence type="ECO:0000313" key="2">
    <source>
        <dbReference type="EMBL" id="KAF2020564.1"/>
    </source>
</evidence>
<dbReference type="AlphaFoldDB" id="A0A6A5Y7N5"/>
<feature type="chain" id="PRO_5025356668" description="SSCRP protein" evidence="1">
    <location>
        <begin position="17"/>
        <end position="113"/>
    </location>
</feature>
<name>A0A6A5Y7N5_9PLEO</name>
<proteinExistence type="predicted"/>
<dbReference type="OrthoDB" id="3712072at2759"/>
<feature type="signal peptide" evidence="1">
    <location>
        <begin position="1"/>
        <end position="16"/>
    </location>
</feature>
<accession>A0A6A5Y7N5</accession>
<evidence type="ECO:0008006" key="4">
    <source>
        <dbReference type="Google" id="ProtNLM"/>
    </source>
</evidence>
<protein>
    <recommendedName>
        <fullName evidence="4">SSCRP protein</fullName>
    </recommendedName>
</protein>
<keyword evidence="1" id="KW-0732">Signal</keyword>
<dbReference type="GeneID" id="54283802"/>
<dbReference type="RefSeq" id="XP_033388903.1">
    <property type="nucleotide sequence ID" value="XM_033526405.1"/>
</dbReference>
<keyword evidence="3" id="KW-1185">Reference proteome</keyword>
<evidence type="ECO:0000256" key="1">
    <source>
        <dbReference type="SAM" id="SignalP"/>
    </source>
</evidence>
<dbReference type="Proteomes" id="UP000799778">
    <property type="component" value="Unassembled WGS sequence"/>
</dbReference>
<gene>
    <name evidence="2" type="ORF">BU24DRAFT_416234</name>
</gene>